<dbReference type="InterPro" id="IPR050640">
    <property type="entry name" value="Bact_2-comp_sensor_kinase"/>
</dbReference>
<dbReference type="EMBL" id="BAABEZ010000002">
    <property type="protein sequence ID" value="GAA4449660.1"/>
    <property type="molecule type" value="Genomic_DNA"/>
</dbReference>
<feature type="transmembrane region" description="Helical" evidence="1">
    <location>
        <begin position="129"/>
        <end position="151"/>
    </location>
</feature>
<evidence type="ECO:0000313" key="3">
    <source>
        <dbReference type="EMBL" id="GAA4449660.1"/>
    </source>
</evidence>
<keyword evidence="1" id="KW-0812">Transmembrane</keyword>
<keyword evidence="3" id="KW-0418">Kinase</keyword>
<sequence length="353" mass="41444">MDKISKRQWWLYALYSLLFLIIPFFTSPDFSWDFSFIRVSGFKESFLSYFLLLVFFFLNSFVLLPKFYFQRKMWQFWSIIVVCFLIYSFIPMQIFPHFVRGSHFAHQFPGAAGKMMPPIMRPPRHHSPIGFIITRYVTQFALVGLFSYSIASNLRWKQTEKARVEAEISYLKAQINPHFLFNSLNSIYALAIDKSDETADAVVRLSGLMRYVLTDASQDHVPLHREIDYISNYISLQEIRITEQTKFSFSVNGNPGSKYIAPMLMIPFIENAFKYGINPDEDCELRIDIHITEKELHLFVLNRKVPVRISQEEVGKMGIENAKRRLQALYPGRYILDISDKEHYFSVTLKILL</sequence>
<feature type="transmembrane region" description="Helical" evidence="1">
    <location>
        <begin position="46"/>
        <end position="64"/>
    </location>
</feature>
<comment type="caution">
    <text evidence="3">The sequence shown here is derived from an EMBL/GenBank/DDBJ whole genome shotgun (WGS) entry which is preliminary data.</text>
</comment>
<keyword evidence="4" id="KW-1185">Reference proteome</keyword>
<reference evidence="4" key="1">
    <citation type="journal article" date="2019" name="Int. J. Syst. Evol. Microbiol.">
        <title>The Global Catalogue of Microorganisms (GCM) 10K type strain sequencing project: providing services to taxonomists for standard genome sequencing and annotation.</title>
        <authorList>
            <consortium name="The Broad Institute Genomics Platform"/>
            <consortium name="The Broad Institute Genome Sequencing Center for Infectious Disease"/>
            <person name="Wu L."/>
            <person name="Ma J."/>
        </authorList>
    </citation>
    <scope>NUCLEOTIDE SEQUENCE [LARGE SCALE GENOMIC DNA]</scope>
    <source>
        <strain evidence="4">JCM 31921</strain>
    </source>
</reference>
<dbReference type="PANTHER" id="PTHR34220:SF7">
    <property type="entry name" value="SENSOR HISTIDINE KINASE YPDA"/>
    <property type="match status" value="1"/>
</dbReference>
<name>A0ABP8MHI4_9BACT</name>
<evidence type="ECO:0000256" key="1">
    <source>
        <dbReference type="SAM" id="Phobius"/>
    </source>
</evidence>
<protein>
    <submittedName>
        <fullName evidence="3">Histidine kinase</fullName>
    </submittedName>
</protein>
<accession>A0ABP8MHI4</accession>
<feature type="transmembrane region" description="Helical" evidence="1">
    <location>
        <begin position="76"/>
        <end position="95"/>
    </location>
</feature>
<feature type="transmembrane region" description="Helical" evidence="1">
    <location>
        <begin position="9"/>
        <end position="26"/>
    </location>
</feature>
<gene>
    <name evidence="3" type="ORF">GCM10023092_04330</name>
</gene>
<dbReference type="RefSeq" id="WP_344822214.1">
    <property type="nucleotide sequence ID" value="NZ_BAABEZ010000002.1"/>
</dbReference>
<proteinExistence type="predicted"/>
<dbReference type="Proteomes" id="UP001501410">
    <property type="component" value="Unassembled WGS sequence"/>
</dbReference>
<keyword evidence="3" id="KW-0808">Transferase</keyword>
<organism evidence="3 4">
    <name type="scientific">Rurimicrobium arvi</name>
    <dbReference type="NCBI Taxonomy" id="2049916"/>
    <lineage>
        <taxon>Bacteria</taxon>
        <taxon>Pseudomonadati</taxon>
        <taxon>Bacteroidota</taxon>
        <taxon>Chitinophagia</taxon>
        <taxon>Chitinophagales</taxon>
        <taxon>Chitinophagaceae</taxon>
        <taxon>Rurimicrobium</taxon>
    </lineage>
</organism>
<dbReference type="InterPro" id="IPR010559">
    <property type="entry name" value="Sig_transdc_His_kin_internal"/>
</dbReference>
<dbReference type="GO" id="GO:0016301">
    <property type="term" value="F:kinase activity"/>
    <property type="evidence" value="ECO:0007669"/>
    <property type="project" value="UniProtKB-KW"/>
</dbReference>
<keyword evidence="1" id="KW-1133">Transmembrane helix</keyword>
<dbReference type="Pfam" id="PF06580">
    <property type="entry name" value="His_kinase"/>
    <property type="match status" value="1"/>
</dbReference>
<dbReference type="PANTHER" id="PTHR34220">
    <property type="entry name" value="SENSOR HISTIDINE KINASE YPDA"/>
    <property type="match status" value="1"/>
</dbReference>
<evidence type="ECO:0000259" key="2">
    <source>
        <dbReference type="Pfam" id="PF06580"/>
    </source>
</evidence>
<keyword evidence="1" id="KW-0472">Membrane</keyword>
<feature type="domain" description="Signal transduction histidine kinase internal region" evidence="2">
    <location>
        <begin position="166"/>
        <end position="243"/>
    </location>
</feature>
<evidence type="ECO:0000313" key="4">
    <source>
        <dbReference type="Proteomes" id="UP001501410"/>
    </source>
</evidence>